<dbReference type="InterPro" id="IPR010982">
    <property type="entry name" value="Lambda_DNA-bd_dom_sf"/>
</dbReference>
<dbReference type="InterPro" id="IPR011990">
    <property type="entry name" value="TPR-like_helical_dom_sf"/>
</dbReference>
<accession>A0ABN2VG03</accession>
<evidence type="ECO:0000313" key="2">
    <source>
        <dbReference type="EMBL" id="GAA2061477.1"/>
    </source>
</evidence>
<proteinExistence type="predicted"/>
<dbReference type="Proteomes" id="UP001500751">
    <property type="component" value="Unassembled WGS sequence"/>
</dbReference>
<dbReference type="SMART" id="SM00530">
    <property type="entry name" value="HTH_XRE"/>
    <property type="match status" value="1"/>
</dbReference>
<evidence type="ECO:0000313" key="3">
    <source>
        <dbReference type="Proteomes" id="UP001500751"/>
    </source>
</evidence>
<dbReference type="Gene3D" id="1.10.260.40">
    <property type="entry name" value="lambda repressor-like DNA-binding domains"/>
    <property type="match status" value="1"/>
</dbReference>
<feature type="domain" description="HTH cro/C1-type" evidence="1">
    <location>
        <begin position="8"/>
        <end position="62"/>
    </location>
</feature>
<gene>
    <name evidence="2" type="ORF">GCM10009839_85640</name>
</gene>
<dbReference type="Gene3D" id="1.25.40.10">
    <property type="entry name" value="Tetratricopeptide repeat domain"/>
    <property type="match status" value="1"/>
</dbReference>
<organism evidence="2 3">
    <name type="scientific">Catenulispora yoronensis</name>
    <dbReference type="NCBI Taxonomy" id="450799"/>
    <lineage>
        <taxon>Bacteria</taxon>
        <taxon>Bacillati</taxon>
        <taxon>Actinomycetota</taxon>
        <taxon>Actinomycetes</taxon>
        <taxon>Catenulisporales</taxon>
        <taxon>Catenulisporaceae</taxon>
        <taxon>Catenulispora</taxon>
    </lineage>
</organism>
<dbReference type="EMBL" id="BAAAQN010000083">
    <property type="protein sequence ID" value="GAA2061477.1"/>
    <property type="molecule type" value="Genomic_DNA"/>
</dbReference>
<protein>
    <recommendedName>
        <fullName evidence="1">HTH cro/C1-type domain-containing protein</fullName>
    </recommendedName>
</protein>
<dbReference type="InterPro" id="IPR001387">
    <property type="entry name" value="Cro/C1-type_HTH"/>
</dbReference>
<comment type="caution">
    <text evidence="2">The sequence shown here is derived from an EMBL/GenBank/DDBJ whole genome shotgun (WGS) entry which is preliminary data.</text>
</comment>
<dbReference type="Pfam" id="PF01381">
    <property type="entry name" value="HTH_3"/>
    <property type="match status" value="1"/>
</dbReference>
<name>A0ABN2VG03_9ACTN</name>
<dbReference type="RefSeq" id="WP_344671489.1">
    <property type="nucleotide sequence ID" value="NZ_BAAAQN010000083.1"/>
</dbReference>
<reference evidence="2 3" key="1">
    <citation type="journal article" date="2019" name="Int. J. Syst. Evol. Microbiol.">
        <title>The Global Catalogue of Microorganisms (GCM) 10K type strain sequencing project: providing services to taxonomists for standard genome sequencing and annotation.</title>
        <authorList>
            <consortium name="The Broad Institute Genomics Platform"/>
            <consortium name="The Broad Institute Genome Sequencing Center for Infectious Disease"/>
            <person name="Wu L."/>
            <person name="Ma J."/>
        </authorList>
    </citation>
    <scope>NUCLEOTIDE SEQUENCE [LARGE SCALE GENOMIC DNA]</scope>
    <source>
        <strain evidence="2 3">JCM 16014</strain>
    </source>
</reference>
<keyword evidence="3" id="KW-1185">Reference proteome</keyword>
<sequence length="418" mass="45543">MPTKRRRFAERRKALGFTQETLAEALGVERSTVVRWELGGTDPQPYIRPKLARILEVSTRELMTLLRTPATTPAGTVSLPAPSELEVIDSDMNRRELLQLLSIAGALVAVPQLDGAERHVMPESIDELEQMNSHLWQAFALSQSKRAVYPLVRQQLGLLTAALERNQGIATHEKLCALAGDLFQLAGEVFFDSNRLVDAGHCYTLAASASKEAKAFDLWACALTRHAFVAMSEQHFTQTLPLLNVASSLAKRGDNQLSTRYWVAQVRAQALAGAGDFDGCSRALDEAETVSAMTGAFQNGGWLRFDDSRLAEERGRCYIELGHPDRAESALIAALSQKLSARRRGSVLVDLAVLGMQRNDVGQTAHYGSAALELADATGSGYIGRKLHALNNQLTPLVTDSQIHDLSEAISAFPVAGR</sequence>
<dbReference type="PROSITE" id="PS50943">
    <property type="entry name" value="HTH_CROC1"/>
    <property type="match status" value="1"/>
</dbReference>
<dbReference type="CDD" id="cd00093">
    <property type="entry name" value="HTH_XRE"/>
    <property type="match status" value="1"/>
</dbReference>
<dbReference type="SUPFAM" id="SSF47413">
    <property type="entry name" value="lambda repressor-like DNA-binding domains"/>
    <property type="match status" value="1"/>
</dbReference>
<evidence type="ECO:0000259" key="1">
    <source>
        <dbReference type="PROSITE" id="PS50943"/>
    </source>
</evidence>